<dbReference type="PANTHER" id="PTHR16195">
    <property type="entry name" value="ZINC FINGER CCHC DOMAIN CONTAINING PROTEIN"/>
    <property type="match status" value="1"/>
</dbReference>
<dbReference type="AlphaFoldDB" id="A0A0R3Q1P8"/>
<dbReference type="InterPro" id="IPR042344">
    <property type="entry name" value="ZCCHC14"/>
</dbReference>
<reference evidence="4 5" key="2">
    <citation type="submission" date="2018-11" db="EMBL/GenBank/DDBJ databases">
        <authorList>
            <consortium name="Pathogen Informatics"/>
        </authorList>
    </citation>
    <scope>NUCLEOTIDE SEQUENCE [LARGE SCALE GENOMIC DNA]</scope>
    <source>
        <strain evidence="4 5">Costa Rica</strain>
    </source>
</reference>
<dbReference type="OrthoDB" id="5873202at2759"/>
<dbReference type="WBParaSite" id="ACOC_0001295901-mRNA-1">
    <property type="protein sequence ID" value="ACOC_0001295901-mRNA-1"/>
    <property type="gene ID" value="ACOC_0001295901"/>
</dbReference>
<feature type="region of interest" description="Disordered" evidence="1">
    <location>
        <begin position="164"/>
        <end position="183"/>
    </location>
</feature>
<evidence type="ECO:0000313" key="4">
    <source>
        <dbReference type="EMBL" id="VDM64545.1"/>
    </source>
</evidence>
<evidence type="ECO:0000259" key="3">
    <source>
        <dbReference type="Pfam" id="PF26034"/>
    </source>
</evidence>
<dbReference type="Proteomes" id="UP000267027">
    <property type="component" value="Unassembled WGS sequence"/>
</dbReference>
<protein>
    <submittedName>
        <fullName evidence="6">Mediator of RNA polymerase II transcription subunit 7</fullName>
    </submittedName>
</protein>
<dbReference type="InterPro" id="IPR058599">
    <property type="entry name" value="PHAT_Smg/ZCCHC2-like"/>
</dbReference>
<keyword evidence="5" id="KW-1185">Reference proteome</keyword>
<evidence type="ECO:0000256" key="1">
    <source>
        <dbReference type="SAM" id="MobiDB-lite"/>
    </source>
</evidence>
<dbReference type="EMBL" id="UYYA01005350">
    <property type="protein sequence ID" value="VDM64545.1"/>
    <property type="molecule type" value="Genomic_DNA"/>
</dbReference>
<proteinExistence type="predicted"/>
<evidence type="ECO:0000259" key="2">
    <source>
        <dbReference type="Pfam" id="PF25479"/>
    </source>
</evidence>
<dbReference type="InterPro" id="IPR057327">
    <property type="entry name" value="Vts1_dom"/>
</dbReference>
<feature type="domain" description="RNA-binding protein vts1-like alpha-helical" evidence="2">
    <location>
        <begin position="2"/>
        <end position="36"/>
    </location>
</feature>
<evidence type="ECO:0000313" key="5">
    <source>
        <dbReference type="Proteomes" id="UP000267027"/>
    </source>
</evidence>
<gene>
    <name evidence="4" type="ORF">ACOC_LOCUS12960</name>
</gene>
<accession>A0A0R3Q1P8</accession>
<dbReference type="Pfam" id="PF26034">
    <property type="entry name" value="PHAT_SMAUG"/>
    <property type="match status" value="1"/>
</dbReference>
<reference evidence="6" key="1">
    <citation type="submission" date="2017-02" db="UniProtKB">
        <authorList>
            <consortium name="WormBaseParasite"/>
        </authorList>
    </citation>
    <scope>IDENTIFICATION</scope>
</reference>
<feature type="compositionally biased region" description="Low complexity" evidence="1">
    <location>
        <begin position="168"/>
        <end position="182"/>
    </location>
</feature>
<evidence type="ECO:0000313" key="6">
    <source>
        <dbReference type="WBParaSite" id="ACOC_0001295901-mRNA-1"/>
    </source>
</evidence>
<dbReference type="PANTHER" id="PTHR16195:SF16">
    <property type="entry name" value="ZINC FINGER CCHC DOMAIN-CONTAINING PROTEIN 14"/>
    <property type="match status" value="1"/>
</dbReference>
<organism evidence="6">
    <name type="scientific">Angiostrongylus costaricensis</name>
    <name type="common">Nematode worm</name>
    <dbReference type="NCBI Taxonomy" id="334426"/>
    <lineage>
        <taxon>Eukaryota</taxon>
        <taxon>Metazoa</taxon>
        <taxon>Ecdysozoa</taxon>
        <taxon>Nematoda</taxon>
        <taxon>Chromadorea</taxon>
        <taxon>Rhabditida</taxon>
        <taxon>Rhabditina</taxon>
        <taxon>Rhabditomorpha</taxon>
        <taxon>Strongyloidea</taxon>
        <taxon>Metastrongylidae</taxon>
        <taxon>Angiostrongylus</taxon>
    </lineage>
</organism>
<dbReference type="Pfam" id="PF25479">
    <property type="entry name" value="Vts1"/>
    <property type="match status" value="1"/>
</dbReference>
<sequence length="227" mass="25703">MQMSSWDRVETICELISFLNVYELRLLGACVEGAARPASSTPTMRQHETRSNCPQFINTMAAEMGKIPYALKVEAAYNVVCLLNSTNRQAAYALVRLIDHLMEIRDMELEVLSTNEARREVLINLGKLVSASIHHPAFSVDQRIRLVHVRDEIRNKLEQITERVHQPTSRSSVSDSKSRLTSCSTSPLAGGFAFVRRFRATQPDLNDIDNFLVEVECTVVTFSYFYS</sequence>
<feature type="domain" description="SMAUG/ZCCHC2-like PHAT" evidence="3">
    <location>
        <begin position="45"/>
        <end position="157"/>
    </location>
</feature>
<name>A0A0R3Q1P8_ANGCS</name>